<name>A0A1I5GWI5_PSUAM</name>
<keyword evidence="1" id="KW-0229">DNA integration</keyword>
<dbReference type="InterPro" id="IPR044068">
    <property type="entry name" value="CB"/>
</dbReference>
<accession>A0A1I5GWI5</accession>
<proteinExistence type="predicted"/>
<dbReference type="PROSITE" id="PS51900">
    <property type="entry name" value="CB"/>
    <property type="match status" value="1"/>
</dbReference>
<dbReference type="RefSeq" id="WP_093354507.1">
    <property type="nucleotide sequence ID" value="NZ_FOUY01000052.1"/>
</dbReference>
<feature type="domain" description="Core-binding (CB)" evidence="6">
    <location>
        <begin position="31"/>
        <end position="114"/>
    </location>
</feature>
<dbReference type="Gene3D" id="1.10.443.10">
    <property type="entry name" value="Intergrase catalytic core"/>
    <property type="match status" value="1"/>
</dbReference>
<dbReference type="EMBL" id="FOUY01000052">
    <property type="protein sequence ID" value="SFO40355.1"/>
    <property type="molecule type" value="Genomic_DNA"/>
</dbReference>
<dbReference type="InterPro" id="IPR052925">
    <property type="entry name" value="Phage_Integrase-like_Recomb"/>
</dbReference>
<evidence type="ECO:0000256" key="2">
    <source>
        <dbReference type="ARBA" id="ARBA00023125"/>
    </source>
</evidence>
<dbReference type="GO" id="GO:0006310">
    <property type="term" value="P:DNA recombination"/>
    <property type="evidence" value="ECO:0007669"/>
    <property type="project" value="UniProtKB-KW"/>
</dbReference>
<dbReference type="AlphaFoldDB" id="A0A1I5GWI5"/>
<dbReference type="PANTHER" id="PTHR34605">
    <property type="entry name" value="PHAGE_INTEGRASE DOMAIN-CONTAINING PROTEIN"/>
    <property type="match status" value="1"/>
</dbReference>
<dbReference type="PROSITE" id="PS51898">
    <property type="entry name" value="TYR_RECOMBINASE"/>
    <property type="match status" value="1"/>
</dbReference>
<dbReference type="Pfam" id="PF00589">
    <property type="entry name" value="Phage_integrase"/>
    <property type="match status" value="1"/>
</dbReference>
<feature type="domain" description="Tyr recombinase" evidence="5">
    <location>
        <begin position="149"/>
        <end position="351"/>
    </location>
</feature>
<evidence type="ECO:0000313" key="8">
    <source>
        <dbReference type="Proteomes" id="UP000199614"/>
    </source>
</evidence>
<evidence type="ECO:0000256" key="3">
    <source>
        <dbReference type="ARBA" id="ARBA00023172"/>
    </source>
</evidence>
<evidence type="ECO:0000256" key="1">
    <source>
        <dbReference type="ARBA" id="ARBA00022908"/>
    </source>
</evidence>
<dbReference type="InterPro" id="IPR002104">
    <property type="entry name" value="Integrase_catalytic"/>
</dbReference>
<dbReference type="PANTHER" id="PTHR34605:SF3">
    <property type="entry name" value="P CELL-TYPE AGGLUTINATION PROTEIN MAP4-LIKE-RELATED"/>
    <property type="match status" value="1"/>
</dbReference>
<dbReference type="CDD" id="cd00799">
    <property type="entry name" value="INT_Cre_C"/>
    <property type="match status" value="1"/>
</dbReference>
<gene>
    <name evidence="7" type="ORF">SAMN05216207_10526</name>
</gene>
<keyword evidence="8" id="KW-1185">Reference proteome</keyword>
<dbReference type="SUPFAM" id="SSF56349">
    <property type="entry name" value="DNA breaking-rejoining enzymes"/>
    <property type="match status" value="1"/>
</dbReference>
<keyword evidence="2 4" id="KW-0238">DNA-binding</keyword>
<dbReference type="InterPro" id="IPR010998">
    <property type="entry name" value="Integrase_recombinase_N"/>
</dbReference>
<dbReference type="GO" id="GO:0003677">
    <property type="term" value="F:DNA binding"/>
    <property type="evidence" value="ECO:0007669"/>
    <property type="project" value="UniProtKB-UniRule"/>
</dbReference>
<evidence type="ECO:0000259" key="5">
    <source>
        <dbReference type="PROSITE" id="PS51898"/>
    </source>
</evidence>
<dbReference type="OrthoDB" id="9815875at2"/>
<evidence type="ECO:0000256" key="4">
    <source>
        <dbReference type="PROSITE-ProRule" id="PRU01248"/>
    </source>
</evidence>
<dbReference type="Pfam" id="PF02899">
    <property type="entry name" value="Phage_int_SAM_1"/>
    <property type="match status" value="1"/>
</dbReference>
<dbReference type="STRING" id="260086.SAMN05216207_10526"/>
<dbReference type="Gene3D" id="1.10.150.130">
    <property type="match status" value="1"/>
</dbReference>
<dbReference type="InterPro" id="IPR013762">
    <property type="entry name" value="Integrase-like_cat_sf"/>
</dbReference>
<protein>
    <submittedName>
        <fullName evidence="7">Site-specific recombinase XerD</fullName>
    </submittedName>
</protein>
<dbReference type="InterPro" id="IPR004107">
    <property type="entry name" value="Integrase_SAM-like_N"/>
</dbReference>
<dbReference type="InterPro" id="IPR011010">
    <property type="entry name" value="DNA_brk_join_enz"/>
</dbReference>
<sequence length="355" mass="37804">MSDSQDAASGASAAELARRPPGLGVLLGLDAGAEGLSEEEAAYARASKAPATVAAYRSDWAEFDEWCHREGHRALPAPPAAVSGYLTALARAGAKVSTMSRRMAAIRFFHALQDLPDPTSPARVSTVWDGIRRTHGAPPDGSDALMPPHLFDLVAATATTRSFRTRPDEPDLAGARDRALLLVGFWSALRCSELCALTVADVLPHERGRTLVIPRSKTNQSGEQAELVILPYAAHPDACPVRALQAWLELAGITEGPVLRRVSTGNRATPGPLHRASVHRRITALVAAAGLDQLTPAPRYSPHSLRAGFVTWAHTRGASDREIAAQTRHRSLASIGGYVRVQTAWEANAATNLGI</sequence>
<dbReference type="SUPFAM" id="SSF47823">
    <property type="entry name" value="lambda integrase-like, N-terminal domain"/>
    <property type="match status" value="1"/>
</dbReference>
<keyword evidence="3" id="KW-0233">DNA recombination</keyword>
<organism evidence="7 8">
    <name type="scientific">Pseudonocardia ammonioxydans</name>
    <dbReference type="NCBI Taxonomy" id="260086"/>
    <lineage>
        <taxon>Bacteria</taxon>
        <taxon>Bacillati</taxon>
        <taxon>Actinomycetota</taxon>
        <taxon>Actinomycetes</taxon>
        <taxon>Pseudonocardiales</taxon>
        <taxon>Pseudonocardiaceae</taxon>
        <taxon>Pseudonocardia</taxon>
    </lineage>
</organism>
<reference evidence="7 8" key="1">
    <citation type="submission" date="2016-10" db="EMBL/GenBank/DDBJ databases">
        <authorList>
            <person name="de Groot N.N."/>
        </authorList>
    </citation>
    <scope>NUCLEOTIDE SEQUENCE [LARGE SCALE GENOMIC DNA]</scope>
    <source>
        <strain evidence="7 8">CGMCC 4.1877</strain>
    </source>
</reference>
<evidence type="ECO:0000313" key="7">
    <source>
        <dbReference type="EMBL" id="SFO40355.1"/>
    </source>
</evidence>
<dbReference type="GO" id="GO:0015074">
    <property type="term" value="P:DNA integration"/>
    <property type="evidence" value="ECO:0007669"/>
    <property type="project" value="UniProtKB-KW"/>
</dbReference>
<dbReference type="Proteomes" id="UP000199614">
    <property type="component" value="Unassembled WGS sequence"/>
</dbReference>
<evidence type="ECO:0000259" key="6">
    <source>
        <dbReference type="PROSITE" id="PS51900"/>
    </source>
</evidence>